<dbReference type="AlphaFoldDB" id="A0A4S1XE03"/>
<dbReference type="OrthoDB" id="7547173at2"/>
<sequence>MLLAAVLFQASLAASTFAPPTDAPLRIVTDRTETSADKRHYRLQRLVRFSREATGYRAEVLVLGSTSDAPQALGNLVERGLATLEGGRIVFHLDAKAQIVAIDDMAALWERVCRGVADAAAAQPEGTGLAAKLAATLRALPPERQRALLATLVTAIVSTEPLDSVGTVTSVKLPGTSPFGAPVTLDGTRRTVAAENGLLRTTTIASATVALLAQGDAPGTSGTVSLERVRTFDPRTGLITSGLDTTRHVTRSGPAGRETLLVTRLSVERAGPSDWPN</sequence>
<feature type="signal peptide" evidence="1">
    <location>
        <begin position="1"/>
        <end position="18"/>
    </location>
</feature>
<dbReference type="Proteomes" id="UP000306147">
    <property type="component" value="Unassembled WGS sequence"/>
</dbReference>
<keyword evidence="1" id="KW-0732">Signal</keyword>
<feature type="chain" id="PRO_5020584015" evidence="1">
    <location>
        <begin position="19"/>
        <end position="277"/>
    </location>
</feature>
<reference evidence="2 3" key="1">
    <citation type="submission" date="2019-04" db="EMBL/GenBank/DDBJ databases">
        <title>Sphingomonas psychrotolerans sp. nov., isolated from soil in the Tianshan Mountains, Xinjiang, China.</title>
        <authorList>
            <person name="Luo Y."/>
            <person name="Sheng H."/>
        </authorList>
    </citation>
    <scope>NUCLEOTIDE SEQUENCE [LARGE SCALE GENOMIC DNA]</scope>
    <source>
        <strain evidence="2 3">ZFGT-11</strain>
    </source>
</reference>
<protein>
    <submittedName>
        <fullName evidence="2">Uncharacterized protein</fullName>
    </submittedName>
</protein>
<name>A0A4S1XE03_9SPHN</name>
<evidence type="ECO:0000313" key="2">
    <source>
        <dbReference type="EMBL" id="TGX53977.1"/>
    </source>
</evidence>
<dbReference type="RefSeq" id="WP_135963215.1">
    <property type="nucleotide sequence ID" value="NZ_SRXT01000003.1"/>
</dbReference>
<dbReference type="EMBL" id="SRXT01000003">
    <property type="protein sequence ID" value="TGX53977.1"/>
    <property type="molecule type" value="Genomic_DNA"/>
</dbReference>
<evidence type="ECO:0000256" key="1">
    <source>
        <dbReference type="SAM" id="SignalP"/>
    </source>
</evidence>
<evidence type="ECO:0000313" key="3">
    <source>
        <dbReference type="Proteomes" id="UP000306147"/>
    </source>
</evidence>
<comment type="caution">
    <text evidence="2">The sequence shown here is derived from an EMBL/GenBank/DDBJ whole genome shotgun (WGS) entry which is preliminary data.</text>
</comment>
<accession>A0A4S1XE03</accession>
<proteinExistence type="predicted"/>
<keyword evidence="3" id="KW-1185">Reference proteome</keyword>
<gene>
    <name evidence="2" type="ORF">E5A73_07540</name>
</gene>
<organism evidence="2 3">
    <name type="scientific">Sphingomonas gei</name>
    <dbReference type="NCBI Taxonomy" id="1395960"/>
    <lineage>
        <taxon>Bacteria</taxon>
        <taxon>Pseudomonadati</taxon>
        <taxon>Pseudomonadota</taxon>
        <taxon>Alphaproteobacteria</taxon>
        <taxon>Sphingomonadales</taxon>
        <taxon>Sphingomonadaceae</taxon>
        <taxon>Sphingomonas</taxon>
    </lineage>
</organism>